<organism evidence="1 2">
    <name type="scientific">Nematostella vectensis</name>
    <name type="common">Starlet sea anemone</name>
    <dbReference type="NCBI Taxonomy" id="45351"/>
    <lineage>
        <taxon>Eukaryota</taxon>
        <taxon>Metazoa</taxon>
        <taxon>Cnidaria</taxon>
        <taxon>Anthozoa</taxon>
        <taxon>Hexacorallia</taxon>
        <taxon>Actiniaria</taxon>
        <taxon>Edwardsiidae</taxon>
        <taxon>Nematostella</taxon>
    </lineage>
</organism>
<dbReference type="PANTHER" id="PTHR47510:SF3">
    <property type="entry name" value="ENDO_EXONUCLEASE_PHOSPHATASE DOMAIN-CONTAINING PROTEIN"/>
    <property type="match status" value="1"/>
</dbReference>
<dbReference type="AlphaFoldDB" id="A7SX32"/>
<accession>A7SX32</accession>
<dbReference type="PANTHER" id="PTHR47510">
    <property type="entry name" value="REVERSE TRANSCRIPTASE DOMAIN-CONTAINING PROTEIN"/>
    <property type="match status" value="1"/>
</dbReference>
<dbReference type="InParanoid" id="A7SX32"/>
<name>A7SX32_NEMVE</name>
<dbReference type="eggNOG" id="KOG1075">
    <property type="taxonomic scope" value="Eukaryota"/>
</dbReference>
<protein>
    <recommendedName>
        <fullName evidence="3">Endonuclease/exonuclease/phosphatase domain-containing protein</fullName>
    </recommendedName>
</protein>
<dbReference type="Proteomes" id="UP000001593">
    <property type="component" value="Unassembled WGS sequence"/>
</dbReference>
<dbReference type="PhylomeDB" id="A7SX32"/>
<sequence length="508" mass="58588">MVRKDQADLRAGGGVAIICRNDWKMKVLNVAASFESETVWCIITTPNSEFYAASIYHPPNPDYDAAVLLDFMSDTCDQILLENPNAKIIIAGDINQLNISEFTRQHALHQMVKVPTRGERILDVFLTNYPFLWKHGSVNKGLVRSDHLVVTVPPLALVKPSRKYVSLRDTREHRKVAMDSKLEISKLKWAEDFNFENPEECVRILNDRNKTSRFRSEAKNTIRQERINKLIRMNQVMSVQNESKEHSRGSKGWWDVANRITGRKSQGTPVSMVLQPDEINTYFQAINMDDAYKAPALVPIPEGCKVPSIDEHAVTNLLIHQKRTASGADEFPYWLWRDYGHHLAPVITKIFNSSLKHQMVPSLWKLANVTPIPKESPLHECNQLRPISLTNIIMRIFERLVFKQEVSSALNSQIRSDQFVYKQVHNTTMALLKFEVQNIKNWSKESAARYEYTTSYTPIAEIIRDRDVKLWERITSDDNHCLSCMLPKRKTRSLRKRGHDFILPQVNI</sequence>
<gene>
    <name evidence="1" type="ORF">NEMVEDRAFT_v1g218839</name>
</gene>
<dbReference type="Gene3D" id="3.60.10.10">
    <property type="entry name" value="Endonuclease/exonuclease/phosphatase"/>
    <property type="match status" value="1"/>
</dbReference>
<evidence type="ECO:0000313" key="1">
    <source>
        <dbReference type="EMBL" id="EDO31731.1"/>
    </source>
</evidence>
<evidence type="ECO:0000313" key="2">
    <source>
        <dbReference type="Proteomes" id="UP000001593"/>
    </source>
</evidence>
<keyword evidence="2" id="KW-1185">Reference proteome</keyword>
<dbReference type="SUPFAM" id="SSF56219">
    <property type="entry name" value="DNase I-like"/>
    <property type="match status" value="1"/>
</dbReference>
<dbReference type="EMBL" id="DS469877">
    <property type="protein sequence ID" value="EDO31731.1"/>
    <property type="molecule type" value="Genomic_DNA"/>
</dbReference>
<dbReference type="HOGENOM" id="CLU_536708_0_0_1"/>
<evidence type="ECO:0008006" key="3">
    <source>
        <dbReference type="Google" id="ProtNLM"/>
    </source>
</evidence>
<proteinExistence type="predicted"/>
<dbReference type="InterPro" id="IPR036691">
    <property type="entry name" value="Endo/exonu/phosph_ase_sf"/>
</dbReference>
<dbReference type="OMA" id="ELECIWV"/>
<reference evidence="1 2" key="1">
    <citation type="journal article" date="2007" name="Science">
        <title>Sea anemone genome reveals ancestral eumetazoan gene repertoire and genomic organization.</title>
        <authorList>
            <person name="Putnam N.H."/>
            <person name="Srivastava M."/>
            <person name="Hellsten U."/>
            <person name="Dirks B."/>
            <person name="Chapman J."/>
            <person name="Salamov A."/>
            <person name="Terry A."/>
            <person name="Shapiro H."/>
            <person name="Lindquist E."/>
            <person name="Kapitonov V.V."/>
            <person name="Jurka J."/>
            <person name="Genikhovich G."/>
            <person name="Grigoriev I.V."/>
            <person name="Lucas S.M."/>
            <person name="Steele R.E."/>
            <person name="Finnerty J.R."/>
            <person name="Technau U."/>
            <person name="Martindale M.Q."/>
            <person name="Rokhsar D.S."/>
        </authorList>
    </citation>
    <scope>NUCLEOTIDE SEQUENCE [LARGE SCALE GENOMIC DNA]</scope>
    <source>
        <strain evidence="2">CH2 X CH6</strain>
    </source>
</reference>